<proteinExistence type="predicted"/>
<feature type="region of interest" description="Disordered" evidence="1">
    <location>
        <begin position="243"/>
        <end position="274"/>
    </location>
</feature>
<evidence type="ECO:0000313" key="3">
    <source>
        <dbReference type="EMBL" id="KAF2641430.1"/>
    </source>
</evidence>
<gene>
    <name evidence="3" type="ORF">P280DRAFT_498252</name>
</gene>
<dbReference type="InterPro" id="IPR007320">
    <property type="entry name" value="PDCD2_C"/>
</dbReference>
<dbReference type="PANTHER" id="PTHR47524:SF1">
    <property type="entry name" value="20S RRNA ACCUMULATION PROTEIN 4"/>
    <property type="match status" value="1"/>
</dbReference>
<organism evidence="3 4">
    <name type="scientific">Massarina eburnea CBS 473.64</name>
    <dbReference type="NCBI Taxonomy" id="1395130"/>
    <lineage>
        <taxon>Eukaryota</taxon>
        <taxon>Fungi</taxon>
        <taxon>Dikarya</taxon>
        <taxon>Ascomycota</taxon>
        <taxon>Pezizomycotina</taxon>
        <taxon>Dothideomycetes</taxon>
        <taxon>Pleosporomycetidae</taxon>
        <taxon>Pleosporales</taxon>
        <taxon>Massarineae</taxon>
        <taxon>Massarinaceae</taxon>
        <taxon>Massarina</taxon>
    </lineage>
</organism>
<sequence>MPPYESDSSDEGEDYTETNVLLGYASEKPSGDTVSHLGGHPTWLDGKTAPSGALAKCKVCNGLLTLLLELNGDLPEHFPGHERRLYIWSCRKKTCRRKEGSVRGIRGVRVAKGAASKPKATPKPEEPRQEEKPQPQLGASLFGVKNGASSGAPANPFANPFSSNPPSANPANPFAKPLLSAETQEENKEEASAALPQTFAEKVRLSSPPPTQPARPHEPWPAESAFPPAFPCYFLDAEYETLDAPSTPQIPSNVRIETEAESSEKGGGKEDKDVFESSLDKTFQKFADRVGQNAEQILRYEFKGKPLLYSDSDTIGKALASHSENGTSSNAKVSVSKGGKGIPRCQSCGADRVFEAQLTTHAITELEADEMSIDGMEWGTILLGVCSRDCKPNDVPEGEVGYVEEWAGVQWEELASRK</sequence>
<feature type="compositionally biased region" description="Basic and acidic residues" evidence="1">
    <location>
        <begin position="256"/>
        <end position="274"/>
    </location>
</feature>
<dbReference type="PANTHER" id="PTHR47524">
    <property type="entry name" value="20S RRNA ACCUMULATION PROTEIN 4"/>
    <property type="match status" value="1"/>
</dbReference>
<dbReference type="GO" id="GO:0005737">
    <property type="term" value="C:cytoplasm"/>
    <property type="evidence" value="ECO:0007669"/>
    <property type="project" value="InterPro"/>
</dbReference>
<name>A0A6A6S1I4_9PLEO</name>
<dbReference type="EMBL" id="MU006783">
    <property type="protein sequence ID" value="KAF2641430.1"/>
    <property type="molecule type" value="Genomic_DNA"/>
</dbReference>
<accession>A0A6A6S1I4</accession>
<feature type="compositionally biased region" description="Basic and acidic residues" evidence="1">
    <location>
        <begin position="122"/>
        <end position="133"/>
    </location>
</feature>
<dbReference type="GO" id="GO:0030490">
    <property type="term" value="P:maturation of SSU-rRNA"/>
    <property type="evidence" value="ECO:0007669"/>
    <property type="project" value="TreeGrafter"/>
</dbReference>
<feature type="compositionally biased region" description="Low complexity" evidence="1">
    <location>
        <begin position="147"/>
        <end position="175"/>
    </location>
</feature>
<dbReference type="OrthoDB" id="443682at2759"/>
<evidence type="ECO:0000259" key="2">
    <source>
        <dbReference type="Pfam" id="PF04194"/>
    </source>
</evidence>
<protein>
    <recommendedName>
        <fullName evidence="2">Programmed cell death protein 2 C-terminal domain-containing protein</fullName>
    </recommendedName>
</protein>
<dbReference type="Proteomes" id="UP000799753">
    <property type="component" value="Unassembled WGS sequence"/>
</dbReference>
<dbReference type="AlphaFoldDB" id="A0A6A6S1I4"/>
<feature type="region of interest" description="Disordered" evidence="1">
    <location>
        <begin position="203"/>
        <end position="223"/>
    </location>
</feature>
<keyword evidence="4" id="KW-1185">Reference proteome</keyword>
<feature type="domain" description="Programmed cell death protein 2 C-terminal" evidence="2">
    <location>
        <begin position="280"/>
        <end position="411"/>
    </location>
</feature>
<dbReference type="Pfam" id="PF04194">
    <property type="entry name" value="PDCD2_C"/>
    <property type="match status" value="1"/>
</dbReference>
<reference evidence="3" key="1">
    <citation type="journal article" date="2020" name="Stud. Mycol.">
        <title>101 Dothideomycetes genomes: a test case for predicting lifestyles and emergence of pathogens.</title>
        <authorList>
            <person name="Haridas S."/>
            <person name="Albert R."/>
            <person name="Binder M."/>
            <person name="Bloem J."/>
            <person name="Labutti K."/>
            <person name="Salamov A."/>
            <person name="Andreopoulos B."/>
            <person name="Baker S."/>
            <person name="Barry K."/>
            <person name="Bills G."/>
            <person name="Bluhm B."/>
            <person name="Cannon C."/>
            <person name="Castanera R."/>
            <person name="Culley D."/>
            <person name="Daum C."/>
            <person name="Ezra D."/>
            <person name="Gonzalez J."/>
            <person name="Henrissat B."/>
            <person name="Kuo A."/>
            <person name="Liang C."/>
            <person name="Lipzen A."/>
            <person name="Lutzoni F."/>
            <person name="Magnuson J."/>
            <person name="Mondo S."/>
            <person name="Nolan M."/>
            <person name="Ohm R."/>
            <person name="Pangilinan J."/>
            <person name="Park H.-J."/>
            <person name="Ramirez L."/>
            <person name="Alfaro M."/>
            <person name="Sun H."/>
            <person name="Tritt A."/>
            <person name="Yoshinaga Y."/>
            <person name="Zwiers L.-H."/>
            <person name="Turgeon B."/>
            <person name="Goodwin S."/>
            <person name="Spatafora J."/>
            <person name="Crous P."/>
            <person name="Grigoriev I."/>
        </authorList>
    </citation>
    <scope>NUCLEOTIDE SEQUENCE</scope>
    <source>
        <strain evidence="3">CBS 473.64</strain>
    </source>
</reference>
<feature type="region of interest" description="Disordered" evidence="1">
    <location>
        <begin position="107"/>
        <end position="175"/>
    </location>
</feature>
<evidence type="ECO:0000256" key="1">
    <source>
        <dbReference type="SAM" id="MobiDB-lite"/>
    </source>
</evidence>
<evidence type="ECO:0000313" key="4">
    <source>
        <dbReference type="Proteomes" id="UP000799753"/>
    </source>
</evidence>